<dbReference type="STRING" id="1007676.ABM34_04455"/>
<keyword evidence="1" id="KW-0238">DNA-binding</keyword>
<name>A0A0H4QER6_9LACO</name>
<evidence type="ECO:0000313" key="2">
    <source>
        <dbReference type="Proteomes" id="UP000036106"/>
    </source>
</evidence>
<organism evidence="1 2">
    <name type="scientific">Companilactobacillus ginsenosidimutans</name>
    <dbReference type="NCBI Taxonomy" id="1007676"/>
    <lineage>
        <taxon>Bacteria</taxon>
        <taxon>Bacillati</taxon>
        <taxon>Bacillota</taxon>
        <taxon>Bacilli</taxon>
        <taxon>Lactobacillales</taxon>
        <taxon>Lactobacillaceae</taxon>
        <taxon>Companilactobacillus</taxon>
    </lineage>
</organism>
<dbReference type="KEGG" id="lgn:ABM34_04455"/>
<dbReference type="SUPFAM" id="SSF52540">
    <property type="entry name" value="P-loop containing nucleoside triphosphate hydrolases"/>
    <property type="match status" value="1"/>
</dbReference>
<reference evidence="2" key="1">
    <citation type="submission" date="2015-07" db="EMBL/GenBank/DDBJ databases">
        <title>Lactobacillus ginsenosidimutans/EMML 3141/ whole genome sequencing.</title>
        <authorList>
            <person name="Kim M.K."/>
            <person name="Im W.-T."/>
            <person name="Srinivasan S."/>
            <person name="Lee J.-J."/>
        </authorList>
    </citation>
    <scope>NUCLEOTIDE SEQUENCE [LARGE SCALE GENOMIC DNA]</scope>
    <source>
        <strain evidence="2">EMML 3041</strain>
    </source>
</reference>
<dbReference type="EMBL" id="CP012034">
    <property type="protein sequence ID" value="AKP66879.1"/>
    <property type="molecule type" value="Genomic_DNA"/>
</dbReference>
<proteinExistence type="predicted"/>
<dbReference type="Pfam" id="PF13479">
    <property type="entry name" value="AAA_24"/>
    <property type="match status" value="1"/>
</dbReference>
<dbReference type="Gene3D" id="3.40.50.300">
    <property type="entry name" value="P-loop containing nucleotide triphosphate hydrolases"/>
    <property type="match status" value="1"/>
</dbReference>
<keyword evidence="2" id="KW-1185">Reference proteome</keyword>
<dbReference type="InterPro" id="IPR027417">
    <property type="entry name" value="P-loop_NTPase"/>
</dbReference>
<dbReference type="OrthoDB" id="5413799at2"/>
<dbReference type="AlphaFoldDB" id="A0A0H4QER6"/>
<dbReference type="PATRIC" id="fig|1007676.4.peg.913"/>
<dbReference type="InterPro" id="IPR006505">
    <property type="entry name" value="Phage_nucleotide-bp"/>
</dbReference>
<accession>A0A0H4QER6</accession>
<dbReference type="GO" id="GO:0003677">
    <property type="term" value="F:DNA binding"/>
    <property type="evidence" value="ECO:0007669"/>
    <property type="project" value="UniProtKB-KW"/>
</dbReference>
<dbReference type="Proteomes" id="UP000036106">
    <property type="component" value="Chromosome"/>
</dbReference>
<evidence type="ECO:0000313" key="1">
    <source>
        <dbReference type="EMBL" id="AKP66879.1"/>
    </source>
</evidence>
<gene>
    <name evidence="1" type="ORF">ABM34_04455</name>
</gene>
<protein>
    <submittedName>
        <fullName evidence="1">DNA-binding protein</fullName>
    </submittedName>
</protein>
<dbReference type="NCBIfam" id="TIGR01618">
    <property type="entry name" value="phage_P_loop"/>
    <property type="match status" value="1"/>
</dbReference>
<sequence length="246" mass="27788">MKEIDFKDLDRTKNWRVTLYGKPGVGKTTAIKYLKGKTLELAFDDSAKVLAGMNIDGKVLVMDGEQPTNEIVEMLKVAKAEQGNYDNLVLDNISALEKNWFIEQGRKSKNGISNEIQNYNTWTNYFIRMINAFYKLDYNILITAWEFQVPITTESGQTFEQYSPQIRDSVRNTFMGLTDVVGRMIIKPSTGERGVILEGNDGLFAKNRLDNRKGCKIEDLFKWGDVDVSTPQVSTGTGEQGKTATK</sequence>
<dbReference type="RefSeq" id="WP_048703773.1">
    <property type="nucleotide sequence ID" value="NZ_CP012034.1"/>
</dbReference>